<reference evidence="6" key="1">
    <citation type="submission" date="2022-11" db="UniProtKB">
        <authorList>
            <consortium name="WormBaseParasite"/>
        </authorList>
    </citation>
    <scope>IDENTIFICATION</scope>
</reference>
<keyword evidence="5" id="KW-1185">Reference proteome</keyword>
<keyword evidence="2" id="KW-0833">Ubl conjugation pathway</keyword>
<evidence type="ECO:0000256" key="3">
    <source>
        <dbReference type="ARBA" id="ARBA00022801"/>
    </source>
</evidence>
<accession>A0A914Y9K0</accession>
<keyword evidence="1" id="KW-0645">Protease</keyword>
<dbReference type="GO" id="GO:0006508">
    <property type="term" value="P:proteolysis"/>
    <property type="evidence" value="ECO:0007669"/>
    <property type="project" value="UniProtKB-KW"/>
</dbReference>
<protein>
    <recommendedName>
        <fullName evidence="4">UBP34/UBP24/USP9X/USP9Y-like ARM repeat region domain-containing protein</fullName>
    </recommendedName>
</protein>
<feature type="domain" description="UBP34/UBP24/USP9X/USP9Y-like ARM repeat region" evidence="4">
    <location>
        <begin position="20"/>
        <end position="70"/>
    </location>
</feature>
<dbReference type="AlphaFoldDB" id="A0A914Y9K0"/>
<evidence type="ECO:0000313" key="6">
    <source>
        <dbReference type="WBParaSite" id="PSU_v2.g15957.t1"/>
    </source>
</evidence>
<proteinExistence type="predicted"/>
<dbReference type="InterPro" id="IPR056850">
    <property type="entry name" value="ARM_UBP34_24_USP9X_Y"/>
</dbReference>
<name>A0A914Y9K0_9BILA</name>
<dbReference type="GO" id="GO:0008233">
    <property type="term" value="F:peptidase activity"/>
    <property type="evidence" value="ECO:0007669"/>
    <property type="project" value="UniProtKB-KW"/>
</dbReference>
<keyword evidence="3" id="KW-0378">Hydrolase</keyword>
<evidence type="ECO:0000256" key="2">
    <source>
        <dbReference type="ARBA" id="ARBA00022786"/>
    </source>
</evidence>
<evidence type="ECO:0000313" key="5">
    <source>
        <dbReference type="Proteomes" id="UP000887577"/>
    </source>
</evidence>
<organism evidence="5 6">
    <name type="scientific">Panagrolaimus superbus</name>
    <dbReference type="NCBI Taxonomy" id="310955"/>
    <lineage>
        <taxon>Eukaryota</taxon>
        <taxon>Metazoa</taxon>
        <taxon>Ecdysozoa</taxon>
        <taxon>Nematoda</taxon>
        <taxon>Chromadorea</taxon>
        <taxon>Rhabditida</taxon>
        <taxon>Tylenchina</taxon>
        <taxon>Panagrolaimomorpha</taxon>
        <taxon>Panagrolaimoidea</taxon>
        <taxon>Panagrolaimidae</taxon>
        <taxon>Panagrolaimus</taxon>
    </lineage>
</organism>
<evidence type="ECO:0000256" key="1">
    <source>
        <dbReference type="ARBA" id="ARBA00022670"/>
    </source>
</evidence>
<dbReference type="WBParaSite" id="PSU_v2.g15957.t1">
    <property type="protein sequence ID" value="PSU_v2.g15957.t1"/>
    <property type="gene ID" value="PSU_v2.g15957"/>
</dbReference>
<sequence>MVAQLGDYMYRDIVLNISRTFDDLVQWFHVNEVLSVLLRDNLHLVTFVEKIEKVLQILIRRDAFSTANLEMLC</sequence>
<evidence type="ECO:0000259" key="4">
    <source>
        <dbReference type="Pfam" id="PF25010"/>
    </source>
</evidence>
<dbReference type="Proteomes" id="UP000887577">
    <property type="component" value="Unplaced"/>
</dbReference>
<dbReference type="Pfam" id="PF25010">
    <property type="entry name" value="ARM_UBP24_USP9X-Y"/>
    <property type="match status" value="1"/>
</dbReference>